<comment type="caution">
    <text evidence="8">The sequence shown here is derived from an EMBL/GenBank/DDBJ whole genome shotgun (WGS) entry which is preliminary data.</text>
</comment>
<dbReference type="Gene3D" id="3.40.50.150">
    <property type="entry name" value="Vaccinia Virus protein VP39"/>
    <property type="match status" value="2"/>
</dbReference>
<evidence type="ECO:0000313" key="9">
    <source>
        <dbReference type="Proteomes" id="UP001190700"/>
    </source>
</evidence>
<dbReference type="AlphaFoldDB" id="A0AAE0GK21"/>
<evidence type="ECO:0000256" key="1">
    <source>
        <dbReference type="ARBA" id="ARBA00010203"/>
    </source>
</evidence>
<dbReference type="GO" id="GO:0003677">
    <property type="term" value="F:DNA binding"/>
    <property type="evidence" value="ECO:0007669"/>
    <property type="project" value="InterPro"/>
</dbReference>
<evidence type="ECO:0000256" key="4">
    <source>
        <dbReference type="ARBA" id="ARBA00022679"/>
    </source>
</evidence>
<accession>A0AAE0GK21</accession>
<reference evidence="8 9" key="1">
    <citation type="journal article" date="2015" name="Genome Biol. Evol.">
        <title>Comparative Genomics of a Bacterivorous Green Alga Reveals Evolutionary Causalities and Consequences of Phago-Mixotrophic Mode of Nutrition.</title>
        <authorList>
            <person name="Burns J.A."/>
            <person name="Paasch A."/>
            <person name="Narechania A."/>
            <person name="Kim E."/>
        </authorList>
    </citation>
    <scope>NUCLEOTIDE SEQUENCE [LARGE SCALE GENOMIC DNA]</scope>
    <source>
        <strain evidence="8 9">PLY_AMNH</strain>
    </source>
</reference>
<keyword evidence="5" id="KW-0949">S-adenosyl-L-methionine</keyword>
<dbReference type="GO" id="GO:0009307">
    <property type="term" value="P:DNA restriction-modification system"/>
    <property type="evidence" value="ECO:0007669"/>
    <property type="project" value="UniProtKB-KW"/>
</dbReference>
<dbReference type="GO" id="GO:0015667">
    <property type="term" value="F:site-specific DNA-methyltransferase (cytosine-N4-specific) activity"/>
    <property type="evidence" value="ECO:0007669"/>
    <property type="project" value="UniProtKB-EC"/>
</dbReference>
<dbReference type="Proteomes" id="UP001190700">
    <property type="component" value="Unassembled WGS sequence"/>
</dbReference>
<dbReference type="PROSITE" id="PS00093">
    <property type="entry name" value="N4_MTASE"/>
    <property type="match status" value="1"/>
</dbReference>
<sequence length="423" mass="46858">MSVAEGNGDLGVKEISGGDTSKATFPSVIRKDEKCKWVIDTDGDPELTEVLGDSLHLLWQYGFPQTPNWYPRLSHGFHYYLAGMQATTAAKLLEVLPGEKLLDPFVGGGCVAIEGMRAGRRTYGADLSPLAVFITKYHTWRPTPDQISAYVAITQEIQDTVPHEKAPGGQAADWRHPIWATLTTAIAERAVDVDEELRGALWFTLSATLERARKFGKKRSKVVPIALFGRTARHYMNDIQALIDTVPEGVHQPQIVRCDARELQLAEEDLVDAVLTSPPYPAVYDYLSTARQIRSRSPPNIAEVSSGMHFDSTVVPEGRVWPEGWHEGEIGARKAMRRDPTSFQESWQCDTEAWMLAMKNNMKVGARAVINIGDGDDSFICALQSIKTASNVVGLKYIASATIRSREDIASKKRVEHAILLEK</sequence>
<keyword evidence="4" id="KW-0808">Transferase</keyword>
<dbReference type="InterPro" id="IPR029063">
    <property type="entry name" value="SAM-dependent_MTases_sf"/>
</dbReference>
<evidence type="ECO:0000256" key="7">
    <source>
        <dbReference type="ARBA" id="ARBA00049120"/>
    </source>
</evidence>
<comment type="similarity">
    <text evidence="1">Belongs to the N(4)/N(6)-methyltransferase family. N(4) subfamily.</text>
</comment>
<dbReference type="SUPFAM" id="SSF53335">
    <property type="entry name" value="S-adenosyl-L-methionine-dependent methyltransferases"/>
    <property type="match status" value="1"/>
</dbReference>
<gene>
    <name evidence="8" type="ORF">CYMTET_12649</name>
</gene>
<keyword evidence="9" id="KW-1185">Reference proteome</keyword>
<evidence type="ECO:0000313" key="8">
    <source>
        <dbReference type="EMBL" id="KAK3279474.1"/>
    </source>
</evidence>
<dbReference type="GO" id="GO:0032259">
    <property type="term" value="P:methylation"/>
    <property type="evidence" value="ECO:0007669"/>
    <property type="project" value="UniProtKB-KW"/>
</dbReference>
<evidence type="ECO:0000256" key="2">
    <source>
        <dbReference type="ARBA" id="ARBA00012185"/>
    </source>
</evidence>
<name>A0AAE0GK21_9CHLO</name>
<comment type="catalytic activity">
    <reaction evidence="7">
        <text>a 2'-deoxycytidine in DNA + S-adenosyl-L-methionine = an N(4)-methyl-2'-deoxycytidine in DNA + S-adenosyl-L-homocysteine + H(+)</text>
        <dbReference type="Rhea" id="RHEA:16857"/>
        <dbReference type="Rhea" id="RHEA-COMP:11369"/>
        <dbReference type="Rhea" id="RHEA-COMP:13674"/>
        <dbReference type="ChEBI" id="CHEBI:15378"/>
        <dbReference type="ChEBI" id="CHEBI:57856"/>
        <dbReference type="ChEBI" id="CHEBI:59789"/>
        <dbReference type="ChEBI" id="CHEBI:85452"/>
        <dbReference type="ChEBI" id="CHEBI:137933"/>
        <dbReference type="EC" id="2.1.1.113"/>
    </reaction>
</comment>
<dbReference type="EMBL" id="LGRX02004862">
    <property type="protein sequence ID" value="KAK3279474.1"/>
    <property type="molecule type" value="Genomic_DNA"/>
</dbReference>
<proteinExistence type="inferred from homology"/>
<dbReference type="InterPro" id="IPR017985">
    <property type="entry name" value="MeTrfase_CN4_CS"/>
</dbReference>
<keyword evidence="3" id="KW-0489">Methyltransferase</keyword>
<organism evidence="8 9">
    <name type="scientific">Cymbomonas tetramitiformis</name>
    <dbReference type="NCBI Taxonomy" id="36881"/>
    <lineage>
        <taxon>Eukaryota</taxon>
        <taxon>Viridiplantae</taxon>
        <taxon>Chlorophyta</taxon>
        <taxon>Pyramimonadophyceae</taxon>
        <taxon>Pyramimonadales</taxon>
        <taxon>Pyramimonadaceae</taxon>
        <taxon>Cymbomonas</taxon>
    </lineage>
</organism>
<protein>
    <recommendedName>
        <fullName evidence="2">site-specific DNA-methyltransferase (cytosine-N(4)-specific)</fullName>
        <ecNumber evidence="2">2.1.1.113</ecNumber>
    </recommendedName>
</protein>
<evidence type="ECO:0000256" key="3">
    <source>
        <dbReference type="ARBA" id="ARBA00022603"/>
    </source>
</evidence>
<evidence type="ECO:0000256" key="6">
    <source>
        <dbReference type="ARBA" id="ARBA00022747"/>
    </source>
</evidence>
<keyword evidence="6" id="KW-0680">Restriction system</keyword>
<evidence type="ECO:0000256" key="5">
    <source>
        <dbReference type="ARBA" id="ARBA00022691"/>
    </source>
</evidence>
<dbReference type="EC" id="2.1.1.113" evidence="2"/>